<evidence type="ECO:0000256" key="1">
    <source>
        <dbReference type="ARBA" id="ARBA00010641"/>
    </source>
</evidence>
<dbReference type="InterPro" id="IPR007627">
    <property type="entry name" value="RNA_pol_sigma70_r2"/>
</dbReference>
<organism evidence="7 8">
    <name type="scientific">Kordiimonas sediminis</name>
    <dbReference type="NCBI Taxonomy" id="1735581"/>
    <lineage>
        <taxon>Bacteria</taxon>
        <taxon>Pseudomonadati</taxon>
        <taxon>Pseudomonadota</taxon>
        <taxon>Alphaproteobacteria</taxon>
        <taxon>Kordiimonadales</taxon>
        <taxon>Kordiimonadaceae</taxon>
        <taxon>Kordiimonas</taxon>
    </lineage>
</organism>
<reference evidence="7" key="1">
    <citation type="journal article" date="2014" name="Int. J. Syst. Evol. Microbiol.">
        <title>Complete genome sequence of Corynebacterium casei LMG S-19264T (=DSM 44701T), isolated from a smear-ripened cheese.</title>
        <authorList>
            <consortium name="US DOE Joint Genome Institute (JGI-PGF)"/>
            <person name="Walter F."/>
            <person name="Albersmeier A."/>
            <person name="Kalinowski J."/>
            <person name="Ruckert C."/>
        </authorList>
    </citation>
    <scope>NUCLEOTIDE SEQUENCE</scope>
    <source>
        <strain evidence="7">KCTC 42590</strain>
    </source>
</reference>
<dbReference type="RefSeq" id="WP_191249914.1">
    <property type="nucleotide sequence ID" value="NZ_BNCI01000001.1"/>
</dbReference>
<dbReference type="GO" id="GO:0000428">
    <property type="term" value="C:DNA-directed RNA polymerase complex"/>
    <property type="evidence" value="ECO:0007669"/>
    <property type="project" value="UniProtKB-KW"/>
</dbReference>
<evidence type="ECO:0000256" key="2">
    <source>
        <dbReference type="ARBA" id="ARBA00023015"/>
    </source>
</evidence>
<sequence>MADTRDTIVAEYAGLVWRIAGSYEANPDLRRDLNQEILFSVWKALPSFRGDASVKTFIARIAHNICVSHVAKIMRSPREMELQDQFTSDAATPEEAADANRQKEMLAAAIRTLPLEWRQPLSLTLESFTPKEIADVLGVSPNIVSIRLTRAKAALKQKLEHHHA</sequence>
<evidence type="ECO:0000313" key="7">
    <source>
        <dbReference type="EMBL" id="GHF13448.1"/>
    </source>
</evidence>
<dbReference type="InterPro" id="IPR014284">
    <property type="entry name" value="RNA_pol_sigma-70_dom"/>
</dbReference>
<keyword evidence="4" id="KW-0804">Transcription</keyword>
<dbReference type="InterPro" id="IPR013249">
    <property type="entry name" value="RNA_pol_sigma70_r4_t2"/>
</dbReference>
<dbReference type="GO" id="GO:0006352">
    <property type="term" value="P:DNA-templated transcription initiation"/>
    <property type="evidence" value="ECO:0007669"/>
    <property type="project" value="InterPro"/>
</dbReference>
<dbReference type="Gene3D" id="1.10.10.10">
    <property type="entry name" value="Winged helix-like DNA-binding domain superfamily/Winged helix DNA-binding domain"/>
    <property type="match status" value="1"/>
</dbReference>
<dbReference type="InterPro" id="IPR036388">
    <property type="entry name" value="WH-like_DNA-bd_sf"/>
</dbReference>
<name>A0A919AK97_9PROT</name>
<dbReference type="PANTHER" id="PTHR43133">
    <property type="entry name" value="RNA POLYMERASE ECF-TYPE SIGMA FACTO"/>
    <property type="match status" value="1"/>
</dbReference>
<accession>A0A919AK97</accession>
<dbReference type="NCBIfam" id="TIGR02937">
    <property type="entry name" value="sigma70-ECF"/>
    <property type="match status" value="1"/>
</dbReference>
<dbReference type="InterPro" id="IPR013325">
    <property type="entry name" value="RNA_pol_sigma_r2"/>
</dbReference>
<dbReference type="GO" id="GO:0003677">
    <property type="term" value="F:DNA binding"/>
    <property type="evidence" value="ECO:0007669"/>
    <property type="project" value="InterPro"/>
</dbReference>
<protein>
    <submittedName>
        <fullName evidence="7">DNA-directed RNA polymerase sigma-70 factor</fullName>
    </submittedName>
</protein>
<feature type="domain" description="RNA polymerase sigma-70 region 2" evidence="5">
    <location>
        <begin position="9"/>
        <end position="72"/>
    </location>
</feature>
<reference evidence="7" key="2">
    <citation type="submission" date="2020-09" db="EMBL/GenBank/DDBJ databases">
        <authorList>
            <person name="Sun Q."/>
            <person name="Kim S."/>
        </authorList>
    </citation>
    <scope>NUCLEOTIDE SEQUENCE</scope>
    <source>
        <strain evidence="7">KCTC 42590</strain>
    </source>
</reference>
<evidence type="ECO:0000313" key="8">
    <source>
        <dbReference type="Proteomes" id="UP000630923"/>
    </source>
</evidence>
<keyword evidence="7" id="KW-0240">DNA-directed RNA polymerase</keyword>
<dbReference type="InterPro" id="IPR039425">
    <property type="entry name" value="RNA_pol_sigma-70-like"/>
</dbReference>
<keyword evidence="3" id="KW-0731">Sigma factor</keyword>
<dbReference type="Proteomes" id="UP000630923">
    <property type="component" value="Unassembled WGS sequence"/>
</dbReference>
<dbReference type="InterPro" id="IPR013324">
    <property type="entry name" value="RNA_pol_sigma_r3/r4-like"/>
</dbReference>
<evidence type="ECO:0000259" key="5">
    <source>
        <dbReference type="Pfam" id="PF04542"/>
    </source>
</evidence>
<dbReference type="AlphaFoldDB" id="A0A919AK97"/>
<dbReference type="EMBL" id="BNCI01000001">
    <property type="protein sequence ID" value="GHF13448.1"/>
    <property type="molecule type" value="Genomic_DNA"/>
</dbReference>
<dbReference type="Pfam" id="PF08281">
    <property type="entry name" value="Sigma70_r4_2"/>
    <property type="match status" value="1"/>
</dbReference>
<gene>
    <name evidence="7" type="primary">rfaY</name>
    <name evidence="7" type="ORF">GCM10017044_04350</name>
</gene>
<dbReference type="Pfam" id="PF04542">
    <property type="entry name" value="Sigma70_r2"/>
    <property type="match status" value="1"/>
</dbReference>
<evidence type="ECO:0000256" key="4">
    <source>
        <dbReference type="ARBA" id="ARBA00023163"/>
    </source>
</evidence>
<dbReference type="SUPFAM" id="SSF88659">
    <property type="entry name" value="Sigma3 and sigma4 domains of RNA polymerase sigma factors"/>
    <property type="match status" value="1"/>
</dbReference>
<keyword evidence="2" id="KW-0805">Transcription regulation</keyword>
<comment type="caution">
    <text evidence="7">The sequence shown here is derived from an EMBL/GenBank/DDBJ whole genome shotgun (WGS) entry which is preliminary data.</text>
</comment>
<proteinExistence type="inferred from homology"/>
<evidence type="ECO:0000256" key="3">
    <source>
        <dbReference type="ARBA" id="ARBA00023082"/>
    </source>
</evidence>
<comment type="similarity">
    <text evidence="1">Belongs to the sigma-70 factor family. ECF subfamily.</text>
</comment>
<dbReference type="PANTHER" id="PTHR43133:SF45">
    <property type="entry name" value="RNA POLYMERASE ECF-TYPE SIGMA FACTOR"/>
    <property type="match status" value="1"/>
</dbReference>
<feature type="domain" description="RNA polymerase sigma factor 70 region 4 type 2" evidence="6">
    <location>
        <begin position="104"/>
        <end position="155"/>
    </location>
</feature>
<dbReference type="SUPFAM" id="SSF88946">
    <property type="entry name" value="Sigma2 domain of RNA polymerase sigma factors"/>
    <property type="match status" value="1"/>
</dbReference>
<dbReference type="GO" id="GO:0016987">
    <property type="term" value="F:sigma factor activity"/>
    <property type="evidence" value="ECO:0007669"/>
    <property type="project" value="UniProtKB-KW"/>
</dbReference>
<keyword evidence="8" id="KW-1185">Reference proteome</keyword>
<dbReference type="Gene3D" id="1.10.1740.10">
    <property type="match status" value="1"/>
</dbReference>
<evidence type="ECO:0000259" key="6">
    <source>
        <dbReference type="Pfam" id="PF08281"/>
    </source>
</evidence>